<dbReference type="PROSITE" id="PS51746">
    <property type="entry name" value="PPM_2"/>
    <property type="match status" value="1"/>
</dbReference>
<dbReference type="InterPro" id="IPR014787">
    <property type="entry name" value="PSer_Pase_RsbU_N"/>
</dbReference>
<proteinExistence type="predicted"/>
<name>A0A6A8DEE2_9BACI</name>
<dbReference type="SUPFAM" id="SSF81606">
    <property type="entry name" value="PP2C-like"/>
    <property type="match status" value="1"/>
</dbReference>
<comment type="caution">
    <text evidence="3">The sequence shown here is derived from an EMBL/GenBank/DDBJ whole genome shotgun (WGS) entry which is preliminary data.</text>
</comment>
<keyword evidence="1" id="KW-0378">Hydrolase</keyword>
<reference evidence="3" key="1">
    <citation type="submission" date="2019-11" db="EMBL/GenBank/DDBJ databases">
        <authorList>
            <person name="Li J."/>
        </authorList>
    </citation>
    <scope>NUCLEOTIDE SEQUENCE</scope>
    <source>
        <strain evidence="3">B6B</strain>
    </source>
</reference>
<dbReference type="Gene3D" id="1.10.1240.30">
    <property type="entry name" value="KaiA/RbsU domain"/>
    <property type="match status" value="1"/>
</dbReference>
<dbReference type="Pfam" id="PF07228">
    <property type="entry name" value="SpoIIE"/>
    <property type="match status" value="1"/>
</dbReference>
<keyword evidence="4" id="KW-1185">Reference proteome</keyword>
<feature type="domain" description="PPM-type phosphatase" evidence="2">
    <location>
        <begin position="123"/>
        <end position="334"/>
    </location>
</feature>
<dbReference type="Gene3D" id="3.60.40.10">
    <property type="entry name" value="PPM-type phosphatase domain"/>
    <property type="match status" value="1"/>
</dbReference>
<dbReference type="InterPro" id="IPR036457">
    <property type="entry name" value="PPM-type-like_dom_sf"/>
</dbReference>
<dbReference type="FunFam" id="3.60.40.10:FF:000045">
    <property type="entry name" value="Stage II sporulation protein E"/>
    <property type="match status" value="1"/>
</dbReference>
<dbReference type="PANTHER" id="PTHR43156:SF15">
    <property type="entry name" value="PHOSPHOSERINE PHOSPHATASE RSBU"/>
    <property type="match status" value="1"/>
</dbReference>
<dbReference type="Proteomes" id="UP000799092">
    <property type="component" value="Unassembled WGS sequence"/>
</dbReference>
<dbReference type="InterPro" id="IPR017944">
    <property type="entry name" value="KaiA/RbsU_helical_domain_sf"/>
</dbReference>
<gene>
    <name evidence="3" type="ORF">GH741_13160</name>
</gene>
<dbReference type="SUPFAM" id="SSF101215">
    <property type="entry name" value="KaiA/RbsU domain"/>
    <property type="match status" value="1"/>
</dbReference>
<dbReference type="PANTHER" id="PTHR43156">
    <property type="entry name" value="STAGE II SPORULATION PROTEIN E-RELATED"/>
    <property type="match status" value="1"/>
</dbReference>
<evidence type="ECO:0000259" key="2">
    <source>
        <dbReference type="PROSITE" id="PS51746"/>
    </source>
</evidence>
<sequence>MNSKNFDLENYRKLLKQYMMTQDEKALYQAEQFTKLSMQNNISPEEIVNVHIQALRQISPTIPKEIDVSLNFLLEAMISYGLAYQEFQSLREKQLELKSEISVAASMQQTLLSTVKPSIKGLDIGAVSVPANQMNGDYYHFVKDNQDTLGIAVADVIGKGIPAALAMSMIKYSMDSFPLSQRNPSAILENLNRVVERNVDPSMFITMFYGLYDPTTSIFQYSSAGHEPGFYYNAKKAEFLEIEAKGLVLGVSSDTYYQQYELEINKEDMIILLTDGVTECRLADRFIERNEVLEVIKQYTHLSAQEAVEQVYKHFERIQDFHLRDDFTLIIIKKDV</sequence>
<dbReference type="InterPro" id="IPR052016">
    <property type="entry name" value="Bact_Sigma-Reg"/>
</dbReference>
<dbReference type="Pfam" id="PF08673">
    <property type="entry name" value="RsbU_N"/>
    <property type="match status" value="1"/>
</dbReference>
<evidence type="ECO:0000313" key="3">
    <source>
        <dbReference type="EMBL" id="MRH43620.1"/>
    </source>
</evidence>
<evidence type="ECO:0000313" key="4">
    <source>
        <dbReference type="Proteomes" id="UP000799092"/>
    </source>
</evidence>
<dbReference type="InterPro" id="IPR001932">
    <property type="entry name" value="PPM-type_phosphatase-like_dom"/>
</dbReference>
<dbReference type="GO" id="GO:0016791">
    <property type="term" value="F:phosphatase activity"/>
    <property type="evidence" value="ECO:0007669"/>
    <property type="project" value="TreeGrafter"/>
</dbReference>
<dbReference type="EMBL" id="WJNG01000011">
    <property type="protein sequence ID" value="MRH43620.1"/>
    <property type="molecule type" value="Genomic_DNA"/>
</dbReference>
<dbReference type="AlphaFoldDB" id="A0A6A8DEE2"/>
<dbReference type="SMART" id="SM00331">
    <property type="entry name" value="PP2C_SIG"/>
    <property type="match status" value="1"/>
</dbReference>
<organism evidence="3 4">
    <name type="scientific">Aquibacillus halophilus</name>
    <dbReference type="NCBI Taxonomy" id="930132"/>
    <lineage>
        <taxon>Bacteria</taxon>
        <taxon>Bacillati</taxon>
        <taxon>Bacillota</taxon>
        <taxon>Bacilli</taxon>
        <taxon>Bacillales</taxon>
        <taxon>Bacillaceae</taxon>
        <taxon>Aquibacillus</taxon>
    </lineage>
</organism>
<evidence type="ECO:0000256" key="1">
    <source>
        <dbReference type="ARBA" id="ARBA00022801"/>
    </source>
</evidence>
<accession>A0A6A8DEE2</accession>
<dbReference type="OrthoDB" id="311592at2"/>
<protein>
    <submittedName>
        <fullName evidence="3">SpoIIE family protein phosphatase</fullName>
    </submittedName>
</protein>
<dbReference type="RefSeq" id="WP_153737253.1">
    <property type="nucleotide sequence ID" value="NZ_WJNG01000011.1"/>
</dbReference>